<protein>
    <recommendedName>
        <fullName evidence="3">DUF2322 domain-containing protein</fullName>
    </recommendedName>
</protein>
<dbReference type="Proteomes" id="UP000054935">
    <property type="component" value="Unassembled WGS sequence"/>
</dbReference>
<evidence type="ECO:0000313" key="2">
    <source>
        <dbReference type="Proteomes" id="UP000054935"/>
    </source>
</evidence>
<dbReference type="AlphaFoldDB" id="A0A0P1GJP8"/>
<organism evidence="1 2">
    <name type="scientific">Tropicibacter naphthalenivorans</name>
    <dbReference type="NCBI Taxonomy" id="441103"/>
    <lineage>
        <taxon>Bacteria</taxon>
        <taxon>Pseudomonadati</taxon>
        <taxon>Pseudomonadota</taxon>
        <taxon>Alphaproteobacteria</taxon>
        <taxon>Rhodobacterales</taxon>
        <taxon>Roseobacteraceae</taxon>
        <taxon>Tropicibacter</taxon>
    </lineage>
</organism>
<name>A0A0P1GJP8_9RHOB</name>
<gene>
    <name evidence="1" type="ORF">TRN7648_03838</name>
</gene>
<dbReference type="InterPro" id="IPR016755">
    <property type="entry name" value="UCP019302"/>
</dbReference>
<evidence type="ECO:0008006" key="3">
    <source>
        <dbReference type="Google" id="ProtNLM"/>
    </source>
</evidence>
<evidence type="ECO:0000313" key="1">
    <source>
        <dbReference type="EMBL" id="CUH82162.1"/>
    </source>
</evidence>
<keyword evidence="2" id="KW-1185">Reference proteome</keyword>
<dbReference type="EMBL" id="CYSE01000011">
    <property type="protein sequence ID" value="CUH82162.1"/>
    <property type="molecule type" value="Genomic_DNA"/>
</dbReference>
<dbReference type="RefSeq" id="WP_058249201.1">
    <property type="nucleotide sequence ID" value="NZ_CYSE01000011.1"/>
</dbReference>
<reference evidence="1 2" key="1">
    <citation type="submission" date="2015-09" db="EMBL/GenBank/DDBJ databases">
        <authorList>
            <consortium name="Swine Surveillance"/>
        </authorList>
    </citation>
    <scope>NUCLEOTIDE SEQUENCE [LARGE SCALE GENOMIC DNA]</scope>
    <source>
        <strain evidence="1 2">CECT 7648</strain>
    </source>
</reference>
<dbReference type="PIRSF" id="PIRSF019302">
    <property type="entry name" value="UCP019302"/>
    <property type="match status" value="1"/>
</dbReference>
<dbReference type="Pfam" id="PF10084">
    <property type="entry name" value="DUF2322"/>
    <property type="match status" value="1"/>
</dbReference>
<accession>A0A0P1GJP8</accession>
<sequence length="114" mass="12148">MTQPAMIQPTASFKENLQALPPIEGIERLELVNAAGEVVDTIENQPGKQGSLSVYQYLLAIFGSLTAEAATHGLAVFAEHTEDAQNRPGAHPNIDRLFDIQGGAAPLTLRVVKG</sequence>
<proteinExistence type="predicted"/>